<dbReference type="Gene3D" id="2.60.120.260">
    <property type="entry name" value="Galactose-binding domain-like"/>
    <property type="match status" value="1"/>
</dbReference>
<keyword evidence="5" id="KW-0378">Hydrolase</keyword>
<evidence type="ECO:0000313" key="10">
    <source>
        <dbReference type="EMBL" id="RGE63490.1"/>
    </source>
</evidence>
<evidence type="ECO:0000313" key="11">
    <source>
        <dbReference type="Proteomes" id="UP000260812"/>
    </source>
</evidence>
<feature type="domain" description="Glycoside hydrolase family 2 catalytic" evidence="8">
    <location>
        <begin position="363"/>
        <end position="503"/>
    </location>
</feature>
<gene>
    <name evidence="10" type="ORF">DXC51_05915</name>
</gene>
<dbReference type="AlphaFoldDB" id="A0A3E3I8W8"/>
<dbReference type="InterPro" id="IPR013783">
    <property type="entry name" value="Ig-like_fold"/>
</dbReference>
<dbReference type="InterPro" id="IPR050887">
    <property type="entry name" value="Beta-mannosidase_GH2"/>
</dbReference>
<dbReference type="Pfam" id="PF22666">
    <property type="entry name" value="Glyco_hydro_2_N2"/>
    <property type="match status" value="1"/>
</dbReference>
<evidence type="ECO:0000259" key="8">
    <source>
        <dbReference type="Pfam" id="PF02836"/>
    </source>
</evidence>
<dbReference type="RefSeq" id="WP_117544087.1">
    <property type="nucleotide sequence ID" value="NZ_QVLV01000003.1"/>
</dbReference>
<dbReference type="Gene3D" id="2.60.40.10">
    <property type="entry name" value="Immunoglobulins"/>
    <property type="match status" value="1"/>
</dbReference>
<organism evidence="10 11">
    <name type="scientific">Eisenbergiella massiliensis</name>
    <dbReference type="NCBI Taxonomy" id="1720294"/>
    <lineage>
        <taxon>Bacteria</taxon>
        <taxon>Bacillati</taxon>
        <taxon>Bacillota</taxon>
        <taxon>Clostridia</taxon>
        <taxon>Lachnospirales</taxon>
        <taxon>Lachnospiraceae</taxon>
        <taxon>Eisenbergiella</taxon>
    </lineage>
</organism>
<keyword evidence="11" id="KW-1185">Reference proteome</keyword>
<evidence type="ECO:0000256" key="5">
    <source>
        <dbReference type="ARBA" id="ARBA00022801"/>
    </source>
</evidence>
<evidence type="ECO:0000256" key="3">
    <source>
        <dbReference type="ARBA" id="ARBA00012754"/>
    </source>
</evidence>
<evidence type="ECO:0000259" key="7">
    <source>
        <dbReference type="Pfam" id="PF00703"/>
    </source>
</evidence>
<comment type="caution">
    <text evidence="10">The sequence shown here is derived from an EMBL/GenBank/DDBJ whole genome shotgun (WGS) entry which is preliminary data.</text>
</comment>
<evidence type="ECO:0000259" key="9">
    <source>
        <dbReference type="Pfam" id="PF22666"/>
    </source>
</evidence>
<dbReference type="InterPro" id="IPR036156">
    <property type="entry name" value="Beta-gal/glucu_dom_sf"/>
</dbReference>
<sequence>MGAEKKCCSLSATMWLDEKEKKEWAPEKAPFENEEYPVALKAGKWAFLMKNEEYSLDGLWQMAEGGEKEERTNCKKIWKDSIDANIPCSVHTALMNAGKIPDPLIGKNDTTAREKSYKEWWFKKSFSLKEDETFDELFFYGVCYQADFWMNGIYLGEHRGMFSEFSFDVSTIIRKENELVVRIANAPEEQNPMSPYMDNDDGWKKGTVINCVYGWHYACIPSRGIWKSVVLKKRKRGVWAESPFIMTENAEKGRIHICIRLHDAVGNEKIRGNILPENFVGDSWSFQYVSSKAGREVELNLTVNIPDPQLWWPLNIGSQNLYRLQLSLQPQAGTEQTFDTTFALRTIRMEGACGQEWEQYKWMFIINERPVFIKGSNWCTTDVLLRFPEERYERFLLLAACANIQLLRAWGGGMPENDTFYRLCDKLGIMVIQEWPTCWDSQKEQPISELEETVRCHMLRLRNHPSLVMWCGGNESKEADGEAMEMMGRLAYELDGSRPFHRTEPWGGSLHDYTTYWDMGDLDYSLGLKSVFLGEFGMASSPNFESVMRYLPEEEKNIWPPERFGSFGHHTPRFNQLDPDDMAHMENSAVLFSRLDNLEHFIWATQMAQATGVRHTLEAYRCRFPHAAGVCYYKLTDVYPACSWSTIDYYGVPKLSYYILADSYEPLHACLLFDSIRIAEDWKAPVYLLDDAQTAQGKNIRAEICAYNDRLEIIKKQKYSVLSKKEQVKQLGEFVLEKETRAADGLVLISVKLFINEVLNDGTFYWLNFHKKQGCLLQLPDTKLEWKVENETINICNCGEFPAVGIMIECPAEAEKFWVEDNMLWLDAGESRIIKLNKTTGIRVRAFNFRGNS</sequence>
<protein>
    <recommendedName>
        <fullName evidence="3">beta-mannosidase</fullName>
        <ecNumber evidence="3">3.2.1.25</ecNumber>
    </recommendedName>
</protein>
<keyword evidence="4" id="KW-0732">Signal</keyword>
<name>A0A3E3I8W8_9FIRM</name>
<dbReference type="SUPFAM" id="SSF49303">
    <property type="entry name" value="beta-Galactosidase/glucuronidase domain"/>
    <property type="match status" value="1"/>
</dbReference>
<proteinExistence type="inferred from homology"/>
<evidence type="ECO:0000256" key="6">
    <source>
        <dbReference type="ARBA" id="ARBA00023295"/>
    </source>
</evidence>
<keyword evidence="6" id="KW-0326">Glycosidase</keyword>
<dbReference type="InterPro" id="IPR017853">
    <property type="entry name" value="GH"/>
</dbReference>
<dbReference type="InterPro" id="IPR006103">
    <property type="entry name" value="Glyco_hydro_2_cat"/>
</dbReference>
<evidence type="ECO:0000256" key="4">
    <source>
        <dbReference type="ARBA" id="ARBA00022729"/>
    </source>
</evidence>
<dbReference type="PANTHER" id="PTHR43730">
    <property type="entry name" value="BETA-MANNOSIDASE"/>
    <property type="match status" value="1"/>
</dbReference>
<evidence type="ECO:0000256" key="1">
    <source>
        <dbReference type="ARBA" id="ARBA00000829"/>
    </source>
</evidence>
<dbReference type="EMBL" id="QVLV01000003">
    <property type="protein sequence ID" value="RGE63490.1"/>
    <property type="molecule type" value="Genomic_DNA"/>
</dbReference>
<dbReference type="Proteomes" id="UP000260812">
    <property type="component" value="Unassembled WGS sequence"/>
</dbReference>
<dbReference type="GeneID" id="97990995"/>
<dbReference type="EC" id="3.2.1.25" evidence="3"/>
<dbReference type="Gene3D" id="3.20.20.80">
    <property type="entry name" value="Glycosidases"/>
    <property type="match status" value="1"/>
</dbReference>
<comment type="similarity">
    <text evidence="2">Belongs to the glycosyl hydrolase 2 family.</text>
</comment>
<evidence type="ECO:0000256" key="2">
    <source>
        <dbReference type="ARBA" id="ARBA00007401"/>
    </source>
</evidence>
<dbReference type="GO" id="GO:0004567">
    <property type="term" value="F:beta-mannosidase activity"/>
    <property type="evidence" value="ECO:0007669"/>
    <property type="project" value="UniProtKB-EC"/>
</dbReference>
<dbReference type="InterPro" id="IPR054593">
    <property type="entry name" value="Beta-mannosidase-like_N2"/>
</dbReference>
<dbReference type="PANTHER" id="PTHR43730:SF1">
    <property type="entry name" value="BETA-MANNOSIDASE"/>
    <property type="match status" value="1"/>
</dbReference>
<accession>A0A3E3I8W8</accession>
<comment type="catalytic activity">
    <reaction evidence="1">
        <text>Hydrolysis of terminal, non-reducing beta-D-mannose residues in beta-D-mannosides.</text>
        <dbReference type="EC" id="3.2.1.25"/>
    </reaction>
</comment>
<dbReference type="GO" id="GO:0005975">
    <property type="term" value="P:carbohydrate metabolic process"/>
    <property type="evidence" value="ECO:0007669"/>
    <property type="project" value="InterPro"/>
</dbReference>
<dbReference type="SUPFAM" id="SSF49785">
    <property type="entry name" value="Galactose-binding domain-like"/>
    <property type="match status" value="1"/>
</dbReference>
<dbReference type="InterPro" id="IPR006102">
    <property type="entry name" value="Ig-like_GH2"/>
</dbReference>
<feature type="domain" description="Glycoside hydrolase family 2 immunoglobulin-like beta-sandwich" evidence="7">
    <location>
        <begin position="263"/>
        <end position="345"/>
    </location>
</feature>
<dbReference type="Pfam" id="PF00703">
    <property type="entry name" value="Glyco_hydro_2"/>
    <property type="match status" value="1"/>
</dbReference>
<dbReference type="SUPFAM" id="SSF51445">
    <property type="entry name" value="(Trans)glycosidases"/>
    <property type="match status" value="1"/>
</dbReference>
<reference evidence="10" key="1">
    <citation type="submission" date="2018-08" db="EMBL/GenBank/DDBJ databases">
        <title>A genome reference for cultivated species of the human gut microbiota.</title>
        <authorList>
            <person name="Zou Y."/>
            <person name="Xue W."/>
            <person name="Luo G."/>
        </authorList>
    </citation>
    <scope>NUCLEOTIDE SEQUENCE [LARGE SCALE GENOMIC DNA]</scope>
    <source>
        <strain evidence="10">TF05-5AC</strain>
    </source>
</reference>
<dbReference type="GO" id="GO:0006516">
    <property type="term" value="P:glycoprotein catabolic process"/>
    <property type="evidence" value="ECO:0007669"/>
    <property type="project" value="TreeGrafter"/>
</dbReference>
<dbReference type="InterPro" id="IPR008979">
    <property type="entry name" value="Galactose-bd-like_sf"/>
</dbReference>
<feature type="domain" description="Beta-mannosidase-like galactose-binding" evidence="9">
    <location>
        <begin position="60"/>
        <end position="216"/>
    </location>
</feature>
<dbReference type="Pfam" id="PF02836">
    <property type="entry name" value="Glyco_hydro_2_C"/>
    <property type="match status" value="1"/>
</dbReference>